<dbReference type="EMBL" id="JAULSW010000004">
    <property type="protein sequence ID" value="KAK3386033.1"/>
    <property type="molecule type" value="Genomic_DNA"/>
</dbReference>
<accession>A0AAE0U031</accession>
<dbReference type="AlphaFoldDB" id="A0AAE0U031"/>
<proteinExistence type="predicted"/>
<evidence type="ECO:0000313" key="2">
    <source>
        <dbReference type="Proteomes" id="UP001285441"/>
    </source>
</evidence>
<reference evidence="1" key="2">
    <citation type="submission" date="2023-06" db="EMBL/GenBank/DDBJ databases">
        <authorList>
            <consortium name="Lawrence Berkeley National Laboratory"/>
            <person name="Haridas S."/>
            <person name="Hensen N."/>
            <person name="Bonometti L."/>
            <person name="Westerberg I."/>
            <person name="Brannstrom I.O."/>
            <person name="Guillou S."/>
            <person name="Cros-Aarteil S."/>
            <person name="Calhoun S."/>
            <person name="Kuo A."/>
            <person name="Mondo S."/>
            <person name="Pangilinan J."/>
            <person name="Riley R."/>
            <person name="LaButti K."/>
            <person name="Andreopoulos B."/>
            <person name="Lipzen A."/>
            <person name="Chen C."/>
            <person name="Yanf M."/>
            <person name="Daum C."/>
            <person name="Ng V."/>
            <person name="Clum A."/>
            <person name="Steindorff A."/>
            <person name="Ohm R."/>
            <person name="Martin F."/>
            <person name="Silar P."/>
            <person name="Natvig D."/>
            <person name="Lalanne C."/>
            <person name="Gautier V."/>
            <person name="Ament-velasquez S.L."/>
            <person name="Kruys A."/>
            <person name="Hutchinson M.I."/>
            <person name="Powell A.J."/>
            <person name="Barry K."/>
            <person name="Miller A.N."/>
            <person name="Grigoriev I.V."/>
            <person name="Debuchy R."/>
            <person name="Gladieux P."/>
            <person name="Thoren M.H."/>
            <person name="Johannesson H."/>
        </authorList>
    </citation>
    <scope>NUCLEOTIDE SEQUENCE</scope>
    <source>
        <strain evidence="1">CBS 232.78</strain>
    </source>
</reference>
<evidence type="ECO:0000313" key="1">
    <source>
        <dbReference type="EMBL" id="KAK3386033.1"/>
    </source>
</evidence>
<sequence>IALTILAHASARLLEAAPTCLTSLLPPRLAQRLSPLLYLIAIPKFETCQTRRYSFSKLFVPEILVESWVKWTNESKIPGPAGAATRALKET</sequence>
<feature type="non-terminal residue" evidence="1">
    <location>
        <position position="1"/>
    </location>
</feature>
<protein>
    <submittedName>
        <fullName evidence="1">Uncharacterized protein</fullName>
    </submittedName>
</protein>
<dbReference type="Proteomes" id="UP001285441">
    <property type="component" value="Unassembled WGS sequence"/>
</dbReference>
<name>A0AAE0U031_9PEZI</name>
<reference evidence="1" key="1">
    <citation type="journal article" date="2023" name="Mol. Phylogenet. Evol.">
        <title>Genome-scale phylogeny and comparative genomics of the fungal order Sordariales.</title>
        <authorList>
            <person name="Hensen N."/>
            <person name="Bonometti L."/>
            <person name="Westerberg I."/>
            <person name="Brannstrom I.O."/>
            <person name="Guillou S."/>
            <person name="Cros-Aarteil S."/>
            <person name="Calhoun S."/>
            <person name="Haridas S."/>
            <person name="Kuo A."/>
            <person name="Mondo S."/>
            <person name="Pangilinan J."/>
            <person name="Riley R."/>
            <person name="LaButti K."/>
            <person name="Andreopoulos B."/>
            <person name="Lipzen A."/>
            <person name="Chen C."/>
            <person name="Yan M."/>
            <person name="Daum C."/>
            <person name="Ng V."/>
            <person name="Clum A."/>
            <person name="Steindorff A."/>
            <person name="Ohm R.A."/>
            <person name="Martin F."/>
            <person name="Silar P."/>
            <person name="Natvig D.O."/>
            <person name="Lalanne C."/>
            <person name="Gautier V."/>
            <person name="Ament-Velasquez S.L."/>
            <person name="Kruys A."/>
            <person name="Hutchinson M.I."/>
            <person name="Powell A.J."/>
            <person name="Barry K."/>
            <person name="Miller A.N."/>
            <person name="Grigoriev I.V."/>
            <person name="Debuchy R."/>
            <person name="Gladieux P."/>
            <person name="Hiltunen Thoren M."/>
            <person name="Johannesson H."/>
        </authorList>
    </citation>
    <scope>NUCLEOTIDE SEQUENCE</scope>
    <source>
        <strain evidence="1">CBS 232.78</strain>
    </source>
</reference>
<organism evidence="1 2">
    <name type="scientific">Podospora didyma</name>
    <dbReference type="NCBI Taxonomy" id="330526"/>
    <lineage>
        <taxon>Eukaryota</taxon>
        <taxon>Fungi</taxon>
        <taxon>Dikarya</taxon>
        <taxon>Ascomycota</taxon>
        <taxon>Pezizomycotina</taxon>
        <taxon>Sordariomycetes</taxon>
        <taxon>Sordariomycetidae</taxon>
        <taxon>Sordariales</taxon>
        <taxon>Podosporaceae</taxon>
        <taxon>Podospora</taxon>
    </lineage>
</organism>
<comment type="caution">
    <text evidence="1">The sequence shown here is derived from an EMBL/GenBank/DDBJ whole genome shotgun (WGS) entry which is preliminary data.</text>
</comment>
<gene>
    <name evidence="1" type="ORF">B0H63DRAFT_560502</name>
</gene>
<keyword evidence="2" id="KW-1185">Reference proteome</keyword>